<evidence type="ECO:0000259" key="2">
    <source>
        <dbReference type="Pfam" id="PF03634"/>
    </source>
</evidence>
<dbReference type="OrthoDB" id="1896834at2759"/>
<reference evidence="4" key="2">
    <citation type="journal article" date="2017" name="J. Anim. Genet.">
        <title>Multiple reference genome sequences of hot pepper reveal the massive evolution of plant disease resistance genes by retroduplication.</title>
        <authorList>
            <person name="Kim S."/>
            <person name="Park J."/>
            <person name="Yeom S.-I."/>
            <person name="Kim Y.-M."/>
            <person name="Seo E."/>
            <person name="Kim K.-T."/>
            <person name="Kim M.-S."/>
            <person name="Lee J.M."/>
            <person name="Cheong K."/>
            <person name="Shin H.-S."/>
            <person name="Kim S.-B."/>
            <person name="Han K."/>
            <person name="Lee J."/>
            <person name="Park M."/>
            <person name="Lee H.-A."/>
            <person name="Lee H.-Y."/>
            <person name="Lee Y."/>
            <person name="Oh S."/>
            <person name="Lee J.H."/>
            <person name="Choi E."/>
            <person name="Choi E."/>
            <person name="Lee S.E."/>
            <person name="Jeon J."/>
            <person name="Kim H."/>
            <person name="Choi G."/>
            <person name="Song H."/>
            <person name="Lee J."/>
            <person name="Lee S.-C."/>
            <person name="Kwon J.-K."/>
            <person name="Lee H.-Y."/>
            <person name="Koo N."/>
            <person name="Hong Y."/>
            <person name="Kim R.W."/>
            <person name="Kang W.-H."/>
            <person name="Huh J.H."/>
            <person name="Kang B.-C."/>
            <person name="Yang T.-J."/>
            <person name="Lee Y.-H."/>
            <person name="Bennetzen J.L."/>
            <person name="Choi D."/>
        </authorList>
    </citation>
    <scope>NUCLEOTIDE SEQUENCE [LARGE SCALE GENOMIC DNA]</scope>
    <source>
        <strain evidence="4">cv. PBC81</strain>
    </source>
</reference>
<evidence type="ECO:0000313" key="3">
    <source>
        <dbReference type="EMBL" id="PHT52529.1"/>
    </source>
</evidence>
<feature type="region of interest" description="Disordered" evidence="1">
    <location>
        <begin position="1"/>
        <end position="23"/>
    </location>
</feature>
<name>A0A2G2X534_CAPBA</name>
<feature type="domain" description="TCP" evidence="2">
    <location>
        <begin position="88"/>
        <end position="110"/>
    </location>
</feature>
<proteinExistence type="predicted"/>
<dbReference type="Pfam" id="PF03634">
    <property type="entry name" value="TCP"/>
    <property type="match status" value="1"/>
</dbReference>
<dbReference type="EMBL" id="MLFT02000003">
    <property type="protein sequence ID" value="PHT52529.1"/>
    <property type="molecule type" value="Genomic_DNA"/>
</dbReference>
<evidence type="ECO:0000313" key="4">
    <source>
        <dbReference type="Proteomes" id="UP000224567"/>
    </source>
</evidence>
<comment type="caution">
    <text evidence="3">The sequence shown here is derived from an EMBL/GenBank/DDBJ whole genome shotgun (WGS) entry which is preliminary data.</text>
</comment>
<keyword evidence="4" id="KW-1185">Reference proteome</keyword>
<sequence length="125" mass="14329">MQHEPKFVHYFHDPDFSEPPHDQYNLDTSIIVEEDSNKLDKQEEEDHEKLVLKSSENKKDEMSSTTTSTMHRKNNKCAAGTGAGAGASKNDIHSKINTAHVPRDRRMRLTRNSLQILQFARLARV</sequence>
<feature type="compositionally biased region" description="Basic and acidic residues" evidence="1">
    <location>
        <begin position="1"/>
        <end position="21"/>
    </location>
</feature>
<feature type="region of interest" description="Disordered" evidence="1">
    <location>
        <begin position="35"/>
        <end position="98"/>
    </location>
</feature>
<dbReference type="Proteomes" id="UP000224567">
    <property type="component" value="Unassembled WGS sequence"/>
</dbReference>
<organism evidence="3 4">
    <name type="scientific">Capsicum baccatum</name>
    <name type="common">Peruvian pepper</name>
    <dbReference type="NCBI Taxonomy" id="33114"/>
    <lineage>
        <taxon>Eukaryota</taxon>
        <taxon>Viridiplantae</taxon>
        <taxon>Streptophyta</taxon>
        <taxon>Embryophyta</taxon>
        <taxon>Tracheophyta</taxon>
        <taxon>Spermatophyta</taxon>
        <taxon>Magnoliopsida</taxon>
        <taxon>eudicotyledons</taxon>
        <taxon>Gunneridae</taxon>
        <taxon>Pentapetalae</taxon>
        <taxon>asterids</taxon>
        <taxon>lamiids</taxon>
        <taxon>Solanales</taxon>
        <taxon>Solanaceae</taxon>
        <taxon>Solanoideae</taxon>
        <taxon>Capsiceae</taxon>
        <taxon>Capsicum</taxon>
    </lineage>
</organism>
<reference evidence="3 4" key="1">
    <citation type="journal article" date="2017" name="Genome Biol.">
        <title>New reference genome sequences of hot pepper reveal the massive evolution of plant disease-resistance genes by retroduplication.</title>
        <authorList>
            <person name="Kim S."/>
            <person name="Park J."/>
            <person name="Yeom S.I."/>
            <person name="Kim Y.M."/>
            <person name="Seo E."/>
            <person name="Kim K.T."/>
            <person name="Kim M.S."/>
            <person name="Lee J.M."/>
            <person name="Cheong K."/>
            <person name="Shin H.S."/>
            <person name="Kim S.B."/>
            <person name="Han K."/>
            <person name="Lee J."/>
            <person name="Park M."/>
            <person name="Lee H.A."/>
            <person name="Lee H.Y."/>
            <person name="Lee Y."/>
            <person name="Oh S."/>
            <person name="Lee J.H."/>
            <person name="Choi E."/>
            <person name="Choi E."/>
            <person name="Lee S.E."/>
            <person name="Jeon J."/>
            <person name="Kim H."/>
            <person name="Choi G."/>
            <person name="Song H."/>
            <person name="Lee J."/>
            <person name="Lee S.C."/>
            <person name="Kwon J.K."/>
            <person name="Lee H.Y."/>
            <person name="Koo N."/>
            <person name="Hong Y."/>
            <person name="Kim R.W."/>
            <person name="Kang W.H."/>
            <person name="Huh J.H."/>
            <person name="Kang B.C."/>
            <person name="Yang T.J."/>
            <person name="Lee Y.H."/>
            <person name="Bennetzen J.L."/>
            <person name="Choi D."/>
        </authorList>
    </citation>
    <scope>NUCLEOTIDE SEQUENCE [LARGE SCALE GENOMIC DNA]</scope>
    <source>
        <strain evidence="4">cv. PBC81</strain>
    </source>
</reference>
<evidence type="ECO:0000256" key="1">
    <source>
        <dbReference type="SAM" id="MobiDB-lite"/>
    </source>
</evidence>
<protein>
    <recommendedName>
        <fullName evidence="2">TCP domain-containing protein</fullName>
    </recommendedName>
</protein>
<accession>A0A2G2X534</accession>
<gene>
    <name evidence="3" type="ORF">CQW23_06991</name>
</gene>
<dbReference type="InterPro" id="IPR017887">
    <property type="entry name" value="TF_TCP_subgr"/>
</dbReference>
<feature type="compositionally biased region" description="Basic and acidic residues" evidence="1">
    <location>
        <begin position="47"/>
        <end position="62"/>
    </location>
</feature>
<dbReference type="AlphaFoldDB" id="A0A2G2X534"/>